<gene>
    <name evidence="2" type="ORF">UV09_C0002G0023</name>
</gene>
<feature type="region of interest" description="Disordered" evidence="1">
    <location>
        <begin position="53"/>
        <end position="80"/>
    </location>
</feature>
<evidence type="ECO:0000313" key="3">
    <source>
        <dbReference type="Proteomes" id="UP000034320"/>
    </source>
</evidence>
<proteinExistence type="predicted"/>
<feature type="compositionally biased region" description="Basic and acidic residues" evidence="1">
    <location>
        <begin position="71"/>
        <end position="80"/>
    </location>
</feature>
<evidence type="ECO:0000313" key="2">
    <source>
        <dbReference type="EMBL" id="KKS47845.1"/>
    </source>
</evidence>
<dbReference type="Proteomes" id="UP000034320">
    <property type="component" value="Unassembled WGS sequence"/>
</dbReference>
<accession>A0A0G0ZGF5</accession>
<protein>
    <submittedName>
        <fullName evidence="2">Uncharacterized protein</fullName>
    </submittedName>
</protein>
<evidence type="ECO:0000256" key="1">
    <source>
        <dbReference type="SAM" id="MobiDB-lite"/>
    </source>
</evidence>
<name>A0A0G0ZGF5_9BACT</name>
<sequence>MSEIPKIIPPVRPRSPEELDQAGGSNLKGRIETTHTRERFGDHAAAEYENLHGFEPGETTALPGEPGYRPAFERKDKTQE</sequence>
<organism evidence="2 3">
    <name type="scientific">Candidatus Gottesmanbacteria bacterium GW2011_GWA2_42_18</name>
    <dbReference type="NCBI Taxonomy" id="1618442"/>
    <lineage>
        <taxon>Bacteria</taxon>
        <taxon>Candidatus Gottesmaniibacteriota</taxon>
    </lineage>
</organism>
<reference evidence="2 3" key="1">
    <citation type="journal article" date="2015" name="Nature">
        <title>rRNA introns, odd ribosomes, and small enigmatic genomes across a large radiation of phyla.</title>
        <authorList>
            <person name="Brown C.T."/>
            <person name="Hug L.A."/>
            <person name="Thomas B.C."/>
            <person name="Sharon I."/>
            <person name="Castelle C.J."/>
            <person name="Singh A."/>
            <person name="Wilkins M.J."/>
            <person name="Williams K.H."/>
            <person name="Banfield J.F."/>
        </authorList>
    </citation>
    <scope>NUCLEOTIDE SEQUENCE [LARGE SCALE GENOMIC DNA]</scope>
</reference>
<feature type="region of interest" description="Disordered" evidence="1">
    <location>
        <begin position="1"/>
        <end position="32"/>
    </location>
</feature>
<dbReference type="AlphaFoldDB" id="A0A0G0ZGF5"/>
<comment type="caution">
    <text evidence="2">The sequence shown here is derived from an EMBL/GenBank/DDBJ whole genome shotgun (WGS) entry which is preliminary data.</text>
</comment>
<dbReference type="EMBL" id="LCDD01000002">
    <property type="protein sequence ID" value="KKS47845.1"/>
    <property type="molecule type" value="Genomic_DNA"/>
</dbReference>